<evidence type="ECO:0000256" key="5">
    <source>
        <dbReference type="SAM" id="MobiDB-lite"/>
    </source>
</evidence>
<dbReference type="Gene3D" id="2.130.10.10">
    <property type="entry name" value="YVTN repeat-like/Quinoprotein amine dehydrogenase"/>
    <property type="match status" value="1"/>
</dbReference>
<comment type="caution">
    <text evidence="7">The sequence shown here is derived from an EMBL/GenBank/DDBJ whole genome shotgun (WGS) entry which is preliminary data.</text>
</comment>
<keyword evidence="4" id="KW-0067">ATP-binding</keyword>
<dbReference type="SMART" id="SM00220">
    <property type="entry name" value="S_TKc"/>
    <property type="match status" value="1"/>
</dbReference>
<dbReference type="PROSITE" id="PS00108">
    <property type="entry name" value="PROTEIN_KINASE_ST"/>
    <property type="match status" value="1"/>
</dbReference>
<name>A0ABR4T491_9ACTN</name>
<keyword evidence="2" id="KW-0547">Nucleotide-binding</keyword>
<dbReference type="InterPro" id="IPR000719">
    <property type="entry name" value="Prot_kinase_dom"/>
</dbReference>
<dbReference type="InterPro" id="IPR011047">
    <property type="entry name" value="Quinoprotein_ADH-like_sf"/>
</dbReference>
<dbReference type="CDD" id="cd14014">
    <property type="entry name" value="STKc_PknB_like"/>
    <property type="match status" value="1"/>
</dbReference>
<dbReference type="InterPro" id="IPR015943">
    <property type="entry name" value="WD40/YVTN_repeat-like_dom_sf"/>
</dbReference>
<dbReference type="PANTHER" id="PTHR43289">
    <property type="entry name" value="MITOGEN-ACTIVATED PROTEIN KINASE KINASE KINASE 20-RELATED"/>
    <property type="match status" value="1"/>
</dbReference>
<dbReference type="SUPFAM" id="SSF50998">
    <property type="entry name" value="Quinoprotein alcohol dehydrogenase-like"/>
    <property type="match status" value="1"/>
</dbReference>
<feature type="compositionally biased region" description="Polar residues" evidence="5">
    <location>
        <begin position="1"/>
        <end position="12"/>
    </location>
</feature>
<dbReference type="InterPro" id="IPR008271">
    <property type="entry name" value="Ser/Thr_kinase_AS"/>
</dbReference>
<keyword evidence="8" id="KW-1185">Reference proteome</keyword>
<dbReference type="EMBL" id="JJMG01000143">
    <property type="protein sequence ID" value="KEG40855.1"/>
    <property type="molecule type" value="Genomic_DNA"/>
</dbReference>
<dbReference type="InterPro" id="IPR002372">
    <property type="entry name" value="PQQ_rpt_dom"/>
</dbReference>
<protein>
    <recommendedName>
        <fullName evidence="6">Protein kinase domain-containing protein</fullName>
    </recommendedName>
</protein>
<dbReference type="InterPro" id="IPR018391">
    <property type="entry name" value="PQQ_b-propeller_rpt"/>
</dbReference>
<dbReference type="PROSITE" id="PS50011">
    <property type="entry name" value="PROTEIN_KINASE_DOM"/>
    <property type="match status" value="1"/>
</dbReference>
<feature type="region of interest" description="Disordered" evidence="5">
    <location>
        <begin position="376"/>
        <end position="395"/>
    </location>
</feature>
<dbReference type="SUPFAM" id="SSF56112">
    <property type="entry name" value="Protein kinase-like (PK-like)"/>
    <property type="match status" value="1"/>
</dbReference>
<gene>
    <name evidence="7" type="ORF">DJ64_06800</name>
</gene>
<evidence type="ECO:0000256" key="4">
    <source>
        <dbReference type="ARBA" id="ARBA00022840"/>
    </source>
</evidence>
<reference evidence="7 8" key="1">
    <citation type="submission" date="2014-04" db="EMBL/GenBank/DDBJ databases">
        <title>Draft genome sequence of the novel Streptomyces griseorubens JSD-1 playing a role in carbon and nitrogen cycle.</title>
        <authorList>
            <consortium name="Shanghai Jiao Tong University"/>
            <person name="Feng H."/>
            <person name="Sun Y."/>
            <person name="Zhi Y."/>
            <person name="Mao L."/>
            <person name="Luo Y."/>
            <person name="Wei X."/>
            <person name="Zhou P."/>
        </authorList>
    </citation>
    <scope>NUCLEOTIDE SEQUENCE [LARGE SCALE GENOMIC DNA]</scope>
    <source>
        <strain evidence="7 8">JSD-1</strain>
    </source>
</reference>
<dbReference type="Proteomes" id="UP000027632">
    <property type="component" value="Unassembled WGS sequence"/>
</dbReference>
<dbReference type="SMART" id="SM00564">
    <property type="entry name" value="PQQ"/>
    <property type="match status" value="2"/>
</dbReference>
<feature type="region of interest" description="Disordered" evidence="5">
    <location>
        <begin position="1"/>
        <end position="63"/>
    </location>
</feature>
<dbReference type="Gene3D" id="1.10.510.10">
    <property type="entry name" value="Transferase(Phosphotransferase) domain 1"/>
    <property type="match status" value="1"/>
</dbReference>
<dbReference type="Pfam" id="PF00069">
    <property type="entry name" value="Pkinase"/>
    <property type="match status" value="1"/>
</dbReference>
<accession>A0ABR4T491</accession>
<feature type="compositionally biased region" description="Basic residues" evidence="5">
    <location>
        <begin position="17"/>
        <end position="42"/>
    </location>
</feature>
<organism evidence="7 8">
    <name type="scientific">Streptomyces griseorubens</name>
    <dbReference type="NCBI Taxonomy" id="66897"/>
    <lineage>
        <taxon>Bacteria</taxon>
        <taxon>Bacillati</taxon>
        <taxon>Actinomycetota</taxon>
        <taxon>Actinomycetes</taxon>
        <taxon>Kitasatosporales</taxon>
        <taxon>Streptomycetaceae</taxon>
        <taxon>Streptomyces</taxon>
        <taxon>Streptomyces althioticus group</taxon>
    </lineage>
</organism>
<dbReference type="Pfam" id="PF13360">
    <property type="entry name" value="PQQ_2"/>
    <property type="match status" value="1"/>
</dbReference>
<evidence type="ECO:0000313" key="8">
    <source>
        <dbReference type="Proteomes" id="UP000027632"/>
    </source>
</evidence>
<proteinExistence type="predicted"/>
<evidence type="ECO:0000256" key="3">
    <source>
        <dbReference type="ARBA" id="ARBA00022777"/>
    </source>
</evidence>
<evidence type="ECO:0000259" key="6">
    <source>
        <dbReference type="PROSITE" id="PS50011"/>
    </source>
</evidence>
<keyword evidence="1" id="KW-0808">Transferase</keyword>
<evidence type="ECO:0000256" key="2">
    <source>
        <dbReference type="ARBA" id="ARBA00022741"/>
    </source>
</evidence>
<evidence type="ECO:0000256" key="1">
    <source>
        <dbReference type="ARBA" id="ARBA00022679"/>
    </source>
</evidence>
<feature type="compositionally biased region" description="Low complexity" evidence="5">
    <location>
        <begin position="383"/>
        <end position="395"/>
    </location>
</feature>
<feature type="domain" description="Protein kinase" evidence="6">
    <location>
        <begin position="1"/>
        <end position="292"/>
    </location>
</feature>
<keyword evidence="3" id="KW-0418">Kinase</keyword>
<sequence>MTARSSSVCRSQVRTRPAGRSRRRAHDGWRHRGSCRSRRSAVRRTCPGARRRTSRPSPFPRPCAPTAVHFRHARIATDPAFRTRFRLEADAARVIGPVHGARVFDADPQADTPWLATEYVIGPPLDDAVALAGPLPEPTVRGLGALLCAALGQLHASEVVHRDLKPSNIMITADGPKVIDFGIARALGDDRLTRTGMAAGTPAFMSPEQATGQEHTSAGDVFALAGVLTYAATGHGPFGTGQHADLVYRVRYAEPDLTGVPAALVPVLTRCFAKDPADRPTTTDLAAQLAGIPGDFASLLPSALLLEIARRAGGVWSARPQRLPVPAEHALATTVPGDGPSAPSTPSRRSLLTLGGFTLGAAAAVGGGAWAWLGRGQDTRRNGPGTASPAASPGTPAWDLLWQARTSYADPLLPPAPLLLDGLIVVGEYEVQGLNPVTGEATWPDPDIWFMRRTTTDGERLYAIDDPLGETAPLTITTVDPATGQLGKPFTRLEDLRAGLYGTQLLCATDRAVFVAAGRGPDTDDGFHRDQTWFLLAVDTRTGQRLWESPLPARPHASERLHVLSARAVGEYLVLVQQSADGAPRLAVHDARTGEALWNRPLDGELPVFSRAHLAVDGRHVYPSTGELVALRLADGREAWRFEGRTPGARFGPPTVSDSVVYAMEEGQGMVALDSANGARRWAQTGQAVTAGDLGTPPVAGIAFVYGKVPSGLMTADLRTGAVSHTVKAAAARYFAHRSAKRLIAVGDAYTAAYPLA</sequence>
<dbReference type="PANTHER" id="PTHR43289:SF34">
    <property type="entry name" value="SERINE_THREONINE-PROTEIN KINASE YBDM-RELATED"/>
    <property type="match status" value="1"/>
</dbReference>
<evidence type="ECO:0000313" key="7">
    <source>
        <dbReference type="EMBL" id="KEG40855.1"/>
    </source>
</evidence>
<dbReference type="InterPro" id="IPR011009">
    <property type="entry name" value="Kinase-like_dom_sf"/>
</dbReference>